<reference evidence="7 8" key="1">
    <citation type="journal article" date="2020" name="ISME J.">
        <title>Uncovering the hidden diversity of litter-decomposition mechanisms in mushroom-forming fungi.</title>
        <authorList>
            <person name="Floudas D."/>
            <person name="Bentzer J."/>
            <person name="Ahren D."/>
            <person name="Johansson T."/>
            <person name="Persson P."/>
            <person name="Tunlid A."/>
        </authorList>
    </citation>
    <scope>NUCLEOTIDE SEQUENCE [LARGE SCALE GENOMIC DNA]</scope>
    <source>
        <strain evidence="7 8">CBS 175.51</strain>
    </source>
</reference>
<dbReference type="Pfam" id="PF04140">
    <property type="entry name" value="ICMT"/>
    <property type="match status" value="1"/>
</dbReference>
<dbReference type="Gene3D" id="1.20.120.1630">
    <property type="match status" value="1"/>
</dbReference>
<comment type="caution">
    <text evidence="7">The sequence shown here is derived from an EMBL/GenBank/DDBJ whole genome shotgun (WGS) entry which is preliminary data.</text>
</comment>
<sequence length="281" mass="30616">MAAEQPYHYQQELDSSLEQNPYLRALKIPLLLVFALAAHVCSSPPVAPPSAAERAPMRSTRLEFLLTRGVLTGLGSTTVPELAPLQPFVLRTLFAPFPSWTSSPSSSSHPTSPSTSPKSTIPPPQPQPSTSMVASPSNLRLTPIFVLGCALAALGASIRLRAYRALGAMFTFEMAIKRDHRLVTSGPYAWVRHPGYTGLVCFVVGAGCCHAFEGSYLRESGVLCTPLGRALVLPGPVLMLSVGAALMMRMRREDEAMRGVFGKEWEVWARRVRWRLVPGVY</sequence>
<evidence type="ECO:0000256" key="1">
    <source>
        <dbReference type="ARBA" id="ARBA00004141"/>
    </source>
</evidence>
<evidence type="ECO:0000313" key="8">
    <source>
        <dbReference type="Proteomes" id="UP000541558"/>
    </source>
</evidence>
<dbReference type="AlphaFoldDB" id="A0A8H5BQ44"/>
<dbReference type="PANTHER" id="PTHR12714">
    <property type="entry name" value="PROTEIN-S ISOPRENYLCYSTEINE O-METHYLTRANSFERASE"/>
    <property type="match status" value="1"/>
</dbReference>
<feature type="compositionally biased region" description="Low complexity" evidence="6">
    <location>
        <begin position="104"/>
        <end position="119"/>
    </location>
</feature>
<evidence type="ECO:0000256" key="4">
    <source>
        <dbReference type="ARBA" id="ARBA00023136"/>
    </source>
</evidence>
<dbReference type="EC" id="2.1.1.100" evidence="5"/>
<dbReference type="GO" id="GO:0005789">
    <property type="term" value="C:endoplasmic reticulum membrane"/>
    <property type="evidence" value="ECO:0007669"/>
    <property type="project" value="UniProtKB-SubCell"/>
</dbReference>
<comment type="caution">
    <text evidence="5">Lacks conserved residue(s) required for the propagation of feature annotation.</text>
</comment>
<keyword evidence="3 5" id="KW-1133">Transmembrane helix</keyword>
<evidence type="ECO:0000256" key="2">
    <source>
        <dbReference type="ARBA" id="ARBA00022692"/>
    </source>
</evidence>
<comment type="similarity">
    <text evidence="5">Belongs to the class VI-like SAM-binding methyltransferase superfamily. Isoprenylcysteine carboxyl methyltransferase family.</text>
</comment>
<protein>
    <recommendedName>
        <fullName evidence="5">Protein-S-isoprenylcysteine O-methyltransferase</fullName>
        <ecNumber evidence="5">2.1.1.100</ecNumber>
    </recommendedName>
</protein>
<proteinExistence type="inferred from homology"/>
<gene>
    <name evidence="7" type="ORF">D9611_000463</name>
</gene>
<dbReference type="GO" id="GO:0004671">
    <property type="term" value="F:protein C-terminal S-isoprenylcysteine carboxyl O-methyltransferase activity"/>
    <property type="evidence" value="ECO:0007669"/>
    <property type="project" value="UniProtKB-EC"/>
</dbReference>
<accession>A0A8H5BQ44</accession>
<evidence type="ECO:0000256" key="3">
    <source>
        <dbReference type="ARBA" id="ARBA00022989"/>
    </source>
</evidence>
<keyword evidence="4 5" id="KW-0472">Membrane</keyword>
<dbReference type="GO" id="GO:0032259">
    <property type="term" value="P:methylation"/>
    <property type="evidence" value="ECO:0007669"/>
    <property type="project" value="UniProtKB-KW"/>
</dbReference>
<comment type="catalytic activity">
    <reaction evidence="5">
        <text>[protein]-C-terminal S-[(2E,6E)-farnesyl]-L-cysteine + S-adenosyl-L-methionine = [protein]-C-terminal S-[(2E,6E)-farnesyl]-L-cysteine methyl ester + S-adenosyl-L-homocysteine</text>
        <dbReference type="Rhea" id="RHEA:21672"/>
        <dbReference type="Rhea" id="RHEA-COMP:12125"/>
        <dbReference type="Rhea" id="RHEA-COMP:12126"/>
        <dbReference type="ChEBI" id="CHEBI:57856"/>
        <dbReference type="ChEBI" id="CHEBI:59789"/>
        <dbReference type="ChEBI" id="CHEBI:90510"/>
        <dbReference type="ChEBI" id="CHEBI:90511"/>
        <dbReference type="EC" id="2.1.1.100"/>
    </reaction>
</comment>
<keyword evidence="8" id="KW-1185">Reference proteome</keyword>
<keyword evidence="5" id="KW-0808">Transferase</keyword>
<evidence type="ECO:0000256" key="5">
    <source>
        <dbReference type="RuleBase" id="RU362022"/>
    </source>
</evidence>
<keyword evidence="2 5" id="KW-0812">Transmembrane</keyword>
<feature type="transmembrane region" description="Helical" evidence="5">
    <location>
        <begin position="227"/>
        <end position="248"/>
    </location>
</feature>
<dbReference type="InterPro" id="IPR007269">
    <property type="entry name" value="ICMT_MeTrfase"/>
</dbReference>
<dbReference type="OrthoDB" id="422086at2759"/>
<keyword evidence="5" id="KW-0489">Methyltransferase</keyword>
<name>A0A8H5BQ44_9AGAR</name>
<feature type="region of interest" description="Disordered" evidence="6">
    <location>
        <begin position="104"/>
        <end position="133"/>
    </location>
</feature>
<feature type="transmembrane region" description="Helical" evidence="5">
    <location>
        <begin position="141"/>
        <end position="160"/>
    </location>
</feature>
<comment type="subcellular location">
    <subcellularLocation>
        <location evidence="5">Endoplasmic reticulum membrane</location>
        <topology evidence="5">Multi-pass membrane protein</topology>
    </subcellularLocation>
    <subcellularLocation>
        <location evidence="1">Membrane</location>
        <topology evidence="1">Multi-pass membrane protein</topology>
    </subcellularLocation>
</comment>
<keyword evidence="5" id="KW-0256">Endoplasmic reticulum</keyword>
<evidence type="ECO:0000313" key="7">
    <source>
        <dbReference type="EMBL" id="KAF5326287.1"/>
    </source>
</evidence>
<evidence type="ECO:0000256" key="6">
    <source>
        <dbReference type="SAM" id="MobiDB-lite"/>
    </source>
</evidence>
<organism evidence="7 8">
    <name type="scientific">Ephemerocybe angulata</name>
    <dbReference type="NCBI Taxonomy" id="980116"/>
    <lineage>
        <taxon>Eukaryota</taxon>
        <taxon>Fungi</taxon>
        <taxon>Dikarya</taxon>
        <taxon>Basidiomycota</taxon>
        <taxon>Agaricomycotina</taxon>
        <taxon>Agaricomycetes</taxon>
        <taxon>Agaricomycetidae</taxon>
        <taxon>Agaricales</taxon>
        <taxon>Agaricineae</taxon>
        <taxon>Psathyrellaceae</taxon>
        <taxon>Ephemerocybe</taxon>
    </lineage>
</organism>
<keyword evidence="5" id="KW-0949">S-adenosyl-L-methionine</keyword>
<dbReference type="PANTHER" id="PTHR12714:SF9">
    <property type="entry name" value="PROTEIN-S-ISOPRENYLCYSTEINE O-METHYLTRANSFERASE"/>
    <property type="match status" value="1"/>
</dbReference>
<dbReference type="EMBL" id="JAACJK010000163">
    <property type="protein sequence ID" value="KAF5326287.1"/>
    <property type="molecule type" value="Genomic_DNA"/>
</dbReference>
<dbReference type="Proteomes" id="UP000541558">
    <property type="component" value="Unassembled WGS sequence"/>
</dbReference>